<dbReference type="EMBL" id="KN822029">
    <property type="protein sequence ID" value="KIM64218.1"/>
    <property type="molecule type" value="Genomic_DNA"/>
</dbReference>
<sequence>MKRLDWTGLRNTIHNNETPEWSALPKSHSHSPRFVLPPTLPPAQSSSNPLPYCPGLTPSLSPLHPHCLAKDHLLHWKPFESTDGNPSHAHPILSEAEADFEWILSIIDASWGSNTKASYGTGLLVFHVFCNSCNVPEIDRCPVSQLLLLLFISTCTGTYSSNTLANYITGVHAWHMLHGRPWLLNSDTLKATIEGVACLALPSAKHPQCDPFTLDIITLFKSQLSPDDPLEAAVFTCIAVCFWGIVVGEFTVPSINAFNPAKHITCAGLSQVTDWNSLLVFKFHLPWTKTSRASGNGESVQCAQQNGPTDPIAMLKNHFCINAVAPNEHLFS</sequence>
<dbReference type="SUPFAM" id="SSF47823">
    <property type="entry name" value="lambda integrase-like, N-terminal domain"/>
    <property type="match status" value="1"/>
</dbReference>
<evidence type="ECO:0000256" key="1">
    <source>
        <dbReference type="ARBA" id="ARBA00023125"/>
    </source>
</evidence>
<dbReference type="Proteomes" id="UP000053989">
    <property type="component" value="Unassembled WGS sequence"/>
</dbReference>
<dbReference type="STRING" id="1036808.A0A0C2ZRS0"/>
<organism evidence="2 3">
    <name type="scientific">Scleroderma citrinum Foug A</name>
    <dbReference type="NCBI Taxonomy" id="1036808"/>
    <lineage>
        <taxon>Eukaryota</taxon>
        <taxon>Fungi</taxon>
        <taxon>Dikarya</taxon>
        <taxon>Basidiomycota</taxon>
        <taxon>Agaricomycotina</taxon>
        <taxon>Agaricomycetes</taxon>
        <taxon>Agaricomycetidae</taxon>
        <taxon>Boletales</taxon>
        <taxon>Sclerodermatineae</taxon>
        <taxon>Sclerodermataceae</taxon>
        <taxon>Scleroderma</taxon>
    </lineage>
</organism>
<keyword evidence="3" id="KW-1185">Reference proteome</keyword>
<gene>
    <name evidence="2" type="ORF">SCLCIDRAFT_115632</name>
</gene>
<dbReference type="Gene3D" id="1.10.150.130">
    <property type="match status" value="1"/>
</dbReference>
<reference evidence="2 3" key="1">
    <citation type="submission" date="2014-04" db="EMBL/GenBank/DDBJ databases">
        <authorList>
            <consortium name="DOE Joint Genome Institute"/>
            <person name="Kuo A."/>
            <person name="Kohler A."/>
            <person name="Nagy L.G."/>
            <person name="Floudas D."/>
            <person name="Copeland A."/>
            <person name="Barry K.W."/>
            <person name="Cichocki N."/>
            <person name="Veneault-Fourrey C."/>
            <person name="LaButti K."/>
            <person name="Lindquist E.A."/>
            <person name="Lipzen A."/>
            <person name="Lundell T."/>
            <person name="Morin E."/>
            <person name="Murat C."/>
            <person name="Sun H."/>
            <person name="Tunlid A."/>
            <person name="Henrissat B."/>
            <person name="Grigoriev I.V."/>
            <person name="Hibbett D.S."/>
            <person name="Martin F."/>
            <person name="Nordberg H.P."/>
            <person name="Cantor M.N."/>
            <person name="Hua S.X."/>
        </authorList>
    </citation>
    <scope>NUCLEOTIDE SEQUENCE [LARGE SCALE GENOMIC DNA]</scope>
    <source>
        <strain evidence="2 3">Foug A</strain>
    </source>
</reference>
<dbReference type="OrthoDB" id="2664079at2759"/>
<evidence type="ECO:0000313" key="3">
    <source>
        <dbReference type="Proteomes" id="UP000053989"/>
    </source>
</evidence>
<dbReference type="AlphaFoldDB" id="A0A0C2ZRS0"/>
<dbReference type="HOGENOM" id="CLU_003292_2_1_1"/>
<proteinExistence type="predicted"/>
<reference evidence="3" key="2">
    <citation type="submission" date="2015-01" db="EMBL/GenBank/DDBJ databases">
        <title>Evolutionary Origins and Diversification of the Mycorrhizal Mutualists.</title>
        <authorList>
            <consortium name="DOE Joint Genome Institute"/>
            <consortium name="Mycorrhizal Genomics Consortium"/>
            <person name="Kohler A."/>
            <person name="Kuo A."/>
            <person name="Nagy L.G."/>
            <person name="Floudas D."/>
            <person name="Copeland A."/>
            <person name="Barry K.W."/>
            <person name="Cichocki N."/>
            <person name="Veneault-Fourrey C."/>
            <person name="LaButti K."/>
            <person name="Lindquist E.A."/>
            <person name="Lipzen A."/>
            <person name="Lundell T."/>
            <person name="Morin E."/>
            <person name="Murat C."/>
            <person name="Riley R."/>
            <person name="Ohm R."/>
            <person name="Sun H."/>
            <person name="Tunlid A."/>
            <person name="Henrissat B."/>
            <person name="Grigoriev I.V."/>
            <person name="Hibbett D.S."/>
            <person name="Martin F."/>
        </authorList>
    </citation>
    <scope>NUCLEOTIDE SEQUENCE [LARGE SCALE GENOMIC DNA]</scope>
    <source>
        <strain evidence="3">Foug A</strain>
    </source>
</reference>
<dbReference type="InterPro" id="IPR010998">
    <property type="entry name" value="Integrase_recombinase_N"/>
</dbReference>
<dbReference type="GO" id="GO:0003677">
    <property type="term" value="F:DNA binding"/>
    <property type="evidence" value="ECO:0007669"/>
    <property type="project" value="UniProtKB-KW"/>
</dbReference>
<accession>A0A0C2ZRS0</accession>
<name>A0A0C2ZRS0_9AGAM</name>
<evidence type="ECO:0000313" key="2">
    <source>
        <dbReference type="EMBL" id="KIM64218.1"/>
    </source>
</evidence>
<dbReference type="InParanoid" id="A0A0C2ZRS0"/>
<protein>
    <submittedName>
        <fullName evidence="2">Uncharacterized protein</fullName>
    </submittedName>
</protein>
<keyword evidence="1" id="KW-0238">DNA-binding</keyword>